<dbReference type="SUPFAM" id="SSF48452">
    <property type="entry name" value="TPR-like"/>
    <property type="match status" value="1"/>
</dbReference>
<dbReference type="InterPro" id="IPR010994">
    <property type="entry name" value="RuvA_2-like"/>
</dbReference>
<evidence type="ECO:0000259" key="8">
    <source>
        <dbReference type="PROSITE" id="PS51755"/>
    </source>
</evidence>
<dbReference type="SMART" id="SM01043">
    <property type="entry name" value="BTAD"/>
    <property type="match status" value="1"/>
</dbReference>
<evidence type="ECO:0000256" key="4">
    <source>
        <dbReference type="ARBA" id="ARBA00023163"/>
    </source>
</evidence>
<dbReference type="GO" id="GO:0000160">
    <property type="term" value="P:phosphorelay signal transduction system"/>
    <property type="evidence" value="ECO:0007669"/>
    <property type="project" value="InterPro"/>
</dbReference>
<dbReference type="Pfam" id="PF03704">
    <property type="entry name" value="BTAD"/>
    <property type="match status" value="1"/>
</dbReference>
<dbReference type="SUPFAM" id="SSF46894">
    <property type="entry name" value="C-terminal effector domain of the bipartite response regulators"/>
    <property type="match status" value="1"/>
</dbReference>
<evidence type="ECO:0000256" key="1">
    <source>
        <dbReference type="ARBA" id="ARBA00005820"/>
    </source>
</evidence>
<evidence type="ECO:0000256" key="5">
    <source>
        <dbReference type="PROSITE-ProRule" id="PRU01091"/>
    </source>
</evidence>
<dbReference type="InterPro" id="IPR016032">
    <property type="entry name" value="Sig_transdc_resp-reg_C-effctor"/>
</dbReference>
<dbReference type="GO" id="GO:0003677">
    <property type="term" value="F:DNA binding"/>
    <property type="evidence" value="ECO:0007669"/>
    <property type="project" value="UniProtKB-UniRule"/>
</dbReference>
<dbReference type="Proteomes" id="UP000184440">
    <property type="component" value="Unassembled WGS sequence"/>
</dbReference>
<dbReference type="SUPFAM" id="SSF47781">
    <property type="entry name" value="RuvA domain 2-like"/>
    <property type="match status" value="1"/>
</dbReference>
<proteinExistence type="inferred from homology"/>
<dbReference type="InterPro" id="IPR005158">
    <property type="entry name" value="BTAD"/>
</dbReference>
<dbReference type="AlphaFoldDB" id="A0A1M7RNA8"/>
<dbReference type="Gene3D" id="1.25.40.10">
    <property type="entry name" value="Tetratricopeptide repeat domain"/>
    <property type="match status" value="1"/>
</dbReference>
<feature type="domain" description="OmpR/PhoB-type" evidence="8">
    <location>
        <begin position="1"/>
        <end position="106"/>
    </location>
</feature>
<dbReference type="Gene3D" id="1.10.10.10">
    <property type="entry name" value="Winged helix-like DNA-binding domain superfamily/Winged helix DNA-binding domain"/>
    <property type="match status" value="1"/>
</dbReference>
<reference evidence="9 10" key="1">
    <citation type="submission" date="2016-11" db="EMBL/GenBank/DDBJ databases">
        <authorList>
            <person name="Jaros S."/>
            <person name="Januszkiewicz K."/>
            <person name="Wedrychowicz H."/>
        </authorList>
    </citation>
    <scope>NUCLEOTIDE SEQUENCE [LARGE SCALE GENOMIC DNA]</scope>
    <source>
        <strain evidence="9 10">DSM 46144</strain>
    </source>
</reference>
<dbReference type="InterPro" id="IPR036388">
    <property type="entry name" value="WH-like_DNA-bd_sf"/>
</dbReference>
<evidence type="ECO:0000256" key="7">
    <source>
        <dbReference type="SAM" id="Phobius"/>
    </source>
</evidence>
<protein>
    <submittedName>
        <fullName evidence="9">DNA-binding transcriptional activator of the SARP family</fullName>
    </submittedName>
</protein>
<comment type="similarity">
    <text evidence="1">Belongs to the AfsR/DnrI/RedD regulatory family.</text>
</comment>
<evidence type="ECO:0000313" key="10">
    <source>
        <dbReference type="Proteomes" id="UP000184440"/>
    </source>
</evidence>
<dbReference type="EMBL" id="FRCS01000025">
    <property type="protein sequence ID" value="SHN47588.1"/>
    <property type="molecule type" value="Genomic_DNA"/>
</dbReference>
<feature type="compositionally biased region" description="Pro residues" evidence="6">
    <location>
        <begin position="295"/>
        <end position="336"/>
    </location>
</feature>
<organism evidence="9 10">
    <name type="scientific">Cryptosporangium aurantiacum</name>
    <dbReference type="NCBI Taxonomy" id="134849"/>
    <lineage>
        <taxon>Bacteria</taxon>
        <taxon>Bacillati</taxon>
        <taxon>Actinomycetota</taxon>
        <taxon>Actinomycetes</taxon>
        <taxon>Cryptosporangiales</taxon>
        <taxon>Cryptosporangiaceae</taxon>
        <taxon>Cryptosporangium</taxon>
    </lineage>
</organism>
<gene>
    <name evidence="9" type="ORF">SAMN05443668_12548</name>
</gene>
<dbReference type="GO" id="GO:0006355">
    <property type="term" value="P:regulation of DNA-templated transcription"/>
    <property type="evidence" value="ECO:0007669"/>
    <property type="project" value="InterPro"/>
</dbReference>
<dbReference type="RefSeq" id="WP_073265601.1">
    <property type="nucleotide sequence ID" value="NZ_FRCS01000025.1"/>
</dbReference>
<dbReference type="CDD" id="cd15831">
    <property type="entry name" value="BTAD"/>
    <property type="match status" value="1"/>
</dbReference>
<feature type="transmembrane region" description="Helical" evidence="7">
    <location>
        <begin position="358"/>
        <end position="384"/>
    </location>
</feature>
<sequence>MEGGDAEQTLRFAVLGPVRAWRGDAELDLGPGKQRAVLAVLLLTANRPVPASRIVDAVWDDAPPANGTNVVQKYVAGLRRVLEPDRSPRAPSRVLTLEDGGYRLNVADLDAQTFESLVRSAESRRRDDDADGAALQLRRAVQLWQGQPLAGLSGRWFETARQRLGEGHATAWESLAEIELELGLYAGLASELSLLVEEYPGREGLRAALMLALYRSGRQVEALAAYRDAQRYLGDEFGVDPGARLQELHQRILASDPSLTPAAPSTAAESTPDPDERPAEYIPASLPLPAAPAAHGPPPFSSPPYSPPPHSGPPYSGPPYSSPPFHPPPNGPPLSGGPPVHVAALGPPPRPTASRVYVWMKAILLAAIPLFTCGTGTWVVIGYLAVRRRSLLNAVSAILYATFTVMLVIWVLQLDYVESEPPLVASDLLAFPGLFVSPFVGAVHTFVLALTDFRRPPWALAEAADLSAQMDRMRALQILTYHPHMALELRIGRPDLPRWFGDGGLIDVNAAPEYVLARVPCLTFEQITRLMLDREMHGPYQSVHDLVRRHPDLRTNYSALHRLVVIRTPTGATYDHGTDG</sequence>
<dbReference type="InterPro" id="IPR001867">
    <property type="entry name" value="OmpR/PhoB-type_DNA-bd"/>
</dbReference>
<name>A0A1M7RNA8_9ACTN</name>
<feature type="compositionally biased region" description="Low complexity" evidence="6">
    <location>
        <begin position="256"/>
        <end position="271"/>
    </location>
</feature>
<evidence type="ECO:0000256" key="6">
    <source>
        <dbReference type="SAM" id="MobiDB-lite"/>
    </source>
</evidence>
<feature type="compositionally biased region" description="Low complexity" evidence="6">
    <location>
        <begin position="283"/>
        <end position="294"/>
    </location>
</feature>
<evidence type="ECO:0000256" key="3">
    <source>
        <dbReference type="ARBA" id="ARBA00023125"/>
    </source>
</evidence>
<keyword evidence="7" id="KW-1133">Transmembrane helix</keyword>
<keyword evidence="4" id="KW-0804">Transcription</keyword>
<dbReference type="InterPro" id="IPR051677">
    <property type="entry name" value="AfsR-DnrI-RedD_regulator"/>
</dbReference>
<keyword evidence="7" id="KW-0472">Membrane</keyword>
<keyword evidence="2" id="KW-0805">Transcription regulation</keyword>
<dbReference type="PANTHER" id="PTHR35807">
    <property type="entry name" value="TRANSCRIPTIONAL REGULATOR REDD-RELATED"/>
    <property type="match status" value="1"/>
</dbReference>
<keyword evidence="10" id="KW-1185">Reference proteome</keyword>
<dbReference type="PANTHER" id="PTHR35807:SF1">
    <property type="entry name" value="TRANSCRIPTIONAL REGULATOR REDD"/>
    <property type="match status" value="1"/>
</dbReference>
<dbReference type="Pfam" id="PF00486">
    <property type="entry name" value="Trans_reg_C"/>
    <property type="match status" value="1"/>
</dbReference>
<evidence type="ECO:0000256" key="2">
    <source>
        <dbReference type="ARBA" id="ARBA00023015"/>
    </source>
</evidence>
<feature type="transmembrane region" description="Helical" evidence="7">
    <location>
        <begin position="428"/>
        <end position="450"/>
    </location>
</feature>
<dbReference type="STRING" id="134849.SAMN05443668_12548"/>
<dbReference type="SMART" id="SM00862">
    <property type="entry name" value="Trans_reg_C"/>
    <property type="match status" value="1"/>
</dbReference>
<keyword evidence="7" id="KW-0812">Transmembrane</keyword>
<evidence type="ECO:0000313" key="9">
    <source>
        <dbReference type="EMBL" id="SHN47588.1"/>
    </source>
</evidence>
<accession>A0A1M7RNA8</accession>
<keyword evidence="3 5" id="KW-0238">DNA-binding</keyword>
<feature type="region of interest" description="Disordered" evidence="6">
    <location>
        <begin position="256"/>
        <end position="345"/>
    </location>
</feature>
<dbReference type="PROSITE" id="PS51755">
    <property type="entry name" value="OMPR_PHOB"/>
    <property type="match status" value="1"/>
</dbReference>
<feature type="transmembrane region" description="Helical" evidence="7">
    <location>
        <begin position="391"/>
        <end position="412"/>
    </location>
</feature>
<dbReference type="InterPro" id="IPR011990">
    <property type="entry name" value="TPR-like_helical_dom_sf"/>
</dbReference>
<feature type="DNA-binding region" description="OmpR/PhoB-type" evidence="5">
    <location>
        <begin position="1"/>
        <end position="106"/>
    </location>
</feature>